<evidence type="ECO:0000313" key="2">
    <source>
        <dbReference type="Proteomes" id="UP001501729"/>
    </source>
</evidence>
<name>A0AAV3UBI2_9EURY</name>
<proteinExistence type="predicted"/>
<dbReference type="EMBL" id="BAABKX010000001">
    <property type="protein sequence ID" value="GAA5041379.1"/>
    <property type="molecule type" value="Genomic_DNA"/>
</dbReference>
<reference evidence="1 2" key="1">
    <citation type="journal article" date="2019" name="Int. J. Syst. Evol. Microbiol.">
        <title>The Global Catalogue of Microorganisms (GCM) 10K type strain sequencing project: providing services to taxonomists for standard genome sequencing and annotation.</title>
        <authorList>
            <consortium name="The Broad Institute Genomics Platform"/>
            <consortium name="The Broad Institute Genome Sequencing Center for Infectious Disease"/>
            <person name="Wu L."/>
            <person name="Ma J."/>
        </authorList>
    </citation>
    <scope>NUCLEOTIDE SEQUENCE [LARGE SCALE GENOMIC DNA]</scope>
    <source>
        <strain evidence="1 2">JCM 17504</strain>
    </source>
</reference>
<evidence type="ECO:0000313" key="1">
    <source>
        <dbReference type="EMBL" id="GAA5041379.1"/>
    </source>
</evidence>
<keyword evidence="2" id="KW-1185">Reference proteome</keyword>
<dbReference type="Proteomes" id="UP001501729">
    <property type="component" value="Unassembled WGS sequence"/>
</dbReference>
<gene>
    <name evidence="1" type="ORF">GCM10025751_03530</name>
</gene>
<comment type="caution">
    <text evidence="1">The sequence shown here is derived from an EMBL/GenBank/DDBJ whole genome shotgun (WGS) entry which is preliminary data.</text>
</comment>
<sequence>MCIRTIIELEAHGLRCTVAFPSHAQNRRTASKMVFQSLPCRLQNARNESPKIAHINQTHCVQIESVASATASIGLG</sequence>
<dbReference type="AlphaFoldDB" id="A0AAV3UBI2"/>
<accession>A0AAV3UBI2</accession>
<organism evidence="1 2">
    <name type="scientific">Haladaptatus pallidirubidus</name>
    <dbReference type="NCBI Taxonomy" id="1008152"/>
    <lineage>
        <taxon>Archaea</taxon>
        <taxon>Methanobacteriati</taxon>
        <taxon>Methanobacteriota</taxon>
        <taxon>Stenosarchaea group</taxon>
        <taxon>Halobacteria</taxon>
        <taxon>Halobacteriales</taxon>
        <taxon>Haladaptataceae</taxon>
        <taxon>Haladaptatus</taxon>
    </lineage>
</organism>
<evidence type="ECO:0008006" key="3">
    <source>
        <dbReference type="Google" id="ProtNLM"/>
    </source>
</evidence>
<protein>
    <recommendedName>
        <fullName evidence="3">Transposase</fullName>
    </recommendedName>
</protein>